<dbReference type="SUPFAM" id="SSF50249">
    <property type="entry name" value="Nucleic acid-binding proteins"/>
    <property type="match status" value="1"/>
</dbReference>
<keyword evidence="2" id="KW-1185">Reference proteome</keyword>
<comment type="caution">
    <text evidence="1">The sequence shown here is derived from an EMBL/GenBank/DDBJ whole genome shotgun (WGS) entry which is preliminary data.</text>
</comment>
<evidence type="ECO:0000313" key="1">
    <source>
        <dbReference type="EMBL" id="MCD7449493.1"/>
    </source>
</evidence>
<organism evidence="1 2">
    <name type="scientific">Datura stramonium</name>
    <name type="common">Jimsonweed</name>
    <name type="synonym">Common thornapple</name>
    <dbReference type="NCBI Taxonomy" id="4076"/>
    <lineage>
        <taxon>Eukaryota</taxon>
        <taxon>Viridiplantae</taxon>
        <taxon>Streptophyta</taxon>
        <taxon>Embryophyta</taxon>
        <taxon>Tracheophyta</taxon>
        <taxon>Spermatophyta</taxon>
        <taxon>Magnoliopsida</taxon>
        <taxon>eudicotyledons</taxon>
        <taxon>Gunneridae</taxon>
        <taxon>Pentapetalae</taxon>
        <taxon>asterids</taxon>
        <taxon>lamiids</taxon>
        <taxon>Solanales</taxon>
        <taxon>Solanaceae</taxon>
        <taxon>Solanoideae</taxon>
        <taxon>Datureae</taxon>
        <taxon>Datura</taxon>
    </lineage>
</organism>
<dbReference type="InterPro" id="IPR012340">
    <property type="entry name" value="NA-bd_OB-fold"/>
</dbReference>
<dbReference type="PANTHER" id="PTHR14513:SF0">
    <property type="entry name" value="PROTECTION OF TELOMERES PROTEIN 1"/>
    <property type="match status" value="1"/>
</dbReference>
<dbReference type="InterPro" id="IPR028389">
    <property type="entry name" value="POT1"/>
</dbReference>
<name>A0ABS8RRP8_DATST</name>
<proteinExistence type="predicted"/>
<dbReference type="Proteomes" id="UP000823775">
    <property type="component" value="Unassembled WGS sequence"/>
</dbReference>
<reference evidence="1 2" key="1">
    <citation type="journal article" date="2021" name="BMC Genomics">
        <title>Datura genome reveals duplications of psychoactive alkaloid biosynthetic genes and high mutation rate following tissue culture.</title>
        <authorList>
            <person name="Rajewski A."/>
            <person name="Carter-House D."/>
            <person name="Stajich J."/>
            <person name="Litt A."/>
        </authorList>
    </citation>
    <scope>NUCLEOTIDE SEQUENCE [LARGE SCALE GENOMIC DNA]</scope>
    <source>
        <strain evidence="1">AR-01</strain>
    </source>
</reference>
<gene>
    <name evidence="1" type="ORF">HAX54_052649</name>
</gene>
<accession>A0ABS8RRP8</accession>
<protein>
    <submittedName>
        <fullName evidence="1">Uncharacterized protein</fullName>
    </submittedName>
</protein>
<dbReference type="EMBL" id="JACEIK010000096">
    <property type="protein sequence ID" value="MCD7449493.1"/>
    <property type="molecule type" value="Genomic_DNA"/>
</dbReference>
<evidence type="ECO:0000313" key="2">
    <source>
        <dbReference type="Proteomes" id="UP000823775"/>
    </source>
</evidence>
<dbReference type="PANTHER" id="PTHR14513">
    <property type="entry name" value="PROTECTION OF TELOMERES 1"/>
    <property type="match status" value="1"/>
</dbReference>
<sequence>MCKILRVWEIKEDEWMLLVWDGTDTPPVAITAELEDDMNDPFPLQSVPICLPRDVLCDLPPLGTVLRVTLDFGYEKFGVNVFKANRWVNFDSLRCQLHASLWHASLLPTTRFCYLHDQDDTVLQRMRDHENRFRSRCGAMPLSSLPWRAHVTGLIDLDESSCKSQVRYYETLLAIGLNAGRDGNQLVENHDISRGLYTIGRDIPDLTSLI</sequence>